<organism evidence="1 2">
    <name type="scientific">Salinicoccus kekensis</name>
    <dbReference type="NCBI Taxonomy" id="714307"/>
    <lineage>
        <taxon>Bacteria</taxon>
        <taxon>Bacillati</taxon>
        <taxon>Bacillota</taxon>
        <taxon>Bacilli</taxon>
        <taxon>Bacillales</taxon>
        <taxon>Staphylococcaceae</taxon>
        <taxon>Salinicoccus</taxon>
    </lineage>
</organism>
<dbReference type="OrthoDB" id="2939047at2"/>
<dbReference type="Proteomes" id="UP000219412">
    <property type="component" value="Unassembled WGS sequence"/>
</dbReference>
<gene>
    <name evidence="1" type="ORF">SAMN05878391_2422</name>
</gene>
<evidence type="ECO:0000313" key="1">
    <source>
        <dbReference type="EMBL" id="SOC44576.1"/>
    </source>
</evidence>
<accession>A0A285UV32</accession>
<sequence>MPVKKFVKSGLKLHGVKVKRSDVPYIKGMLLAVKQMEKPLENFPDINEKTPLTTIDKGVFKHD</sequence>
<dbReference type="AlphaFoldDB" id="A0A285UV32"/>
<dbReference type="EMBL" id="OBQF01000006">
    <property type="protein sequence ID" value="SOC44576.1"/>
    <property type="molecule type" value="Genomic_DNA"/>
</dbReference>
<evidence type="ECO:0000313" key="2">
    <source>
        <dbReference type="Proteomes" id="UP000219412"/>
    </source>
</evidence>
<name>A0A285UV32_9STAP</name>
<protein>
    <submittedName>
        <fullName evidence="1">Uncharacterized protein</fullName>
    </submittedName>
</protein>
<dbReference type="RefSeq" id="WP_097042472.1">
    <property type="nucleotide sequence ID" value="NZ_OBQF01000006.1"/>
</dbReference>
<proteinExistence type="predicted"/>
<reference evidence="2" key="1">
    <citation type="submission" date="2017-08" db="EMBL/GenBank/DDBJ databases">
        <authorList>
            <person name="Varghese N."/>
            <person name="Submissions S."/>
        </authorList>
    </citation>
    <scope>NUCLEOTIDE SEQUENCE [LARGE SCALE GENOMIC DNA]</scope>
    <source>
        <strain evidence="2">DSM 23173</strain>
    </source>
</reference>
<keyword evidence="2" id="KW-1185">Reference proteome</keyword>